<name>A0A212JKI5_9DELT</name>
<accession>A0A212JKI5</accession>
<dbReference type="AlphaFoldDB" id="A0A212JKI5"/>
<proteinExistence type="predicted"/>
<evidence type="ECO:0000313" key="2">
    <source>
        <dbReference type="EMBL" id="SBV99927.1"/>
    </source>
</evidence>
<reference evidence="2" key="1">
    <citation type="submission" date="2016-04" db="EMBL/GenBank/DDBJ databases">
        <authorList>
            <person name="Evans L.H."/>
            <person name="Alamgir A."/>
            <person name="Owens N."/>
            <person name="Weber N.D."/>
            <person name="Virtaneva K."/>
            <person name="Barbian K."/>
            <person name="Babar A."/>
            <person name="Rosenke K."/>
        </authorList>
    </citation>
    <scope>NUCLEOTIDE SEQUENCE</scope>
    <source>
        <strain evidence="2">86</strain>
    </source>
</reference>
<evidence type="ECO:0000256" key="1">
    <source>
        <dbReference type="SAM" id="SignalP"/>
    </source>
</evidence>
<gene>
    <name evidence="2" type="ORF">KL86DPRO_11693</name>
</gene>
<keyword evidence="1" id="KW-0732">Signal</keyword>
<sequence length="258" mass="27374">MKKISVLSLAMLLCLCIPCTGLAAKQRVVHVTVALCDNVNQGIVPVPAKIGNGEDAANNLYWGAAYGVKSFMRKQPGWGMKAAPVPPGGAVIERLVFTNRALSTVIVADAYRGNAIRAATMDFLSYAAGEKKETVPVEGASVTAGGGADLVVYVGHNGLMDFSLSTLPRGERDNTRRVAIFACQSKAYFATALKTANAYPLIWTRGNMAPEAYSLHALVTAWASGKSGEAIREAVAAAYHKYQKCGMKGARNLFATGW</sequence>
<protein>
    <submittedName>
        <fullName evidence="2">Uncharacterized protein</fullName>
    </submittedName>
</protein>
<feature type="chain" id="PRO_5013301611" evidence="1">
    <location>
        <begin position="24"/>
        <end position="258"/>
    </location>
</feature>
<organism evidence="2">
    <name type="scientific">uncultured delta proteobacterium</name>
    <dbReference type="NCBI Taxonomy" id="34034"/>
    <lineage>
        <taxon>Bacteria</taxon>
        <taxon>Deltaproteobacteria</taxon>
        <taxon>environmental samples</taxon>
    </lineage>
</organism>
<dbReference type="EMBL" id="FLUQ01000001">
    <property type="protein sequence ID" value="SBV99927.1"/>
    <property type="molecule type" value="Genomic_DNA"/>
</dbReference>
<feature type="signal peptide" evidence="1">
    <location>
        <begin position="1"/>
        <end position="23"/>
    </location>
</feature>